<dbReference type="Gene3D" id="3.90.550.10">
    <property type="entry name" value="Spore Coat Polysaccharide Biosynthesis Protein SpsA, Chain A"/>
    <property type="match status" value="1"/>
</dbReference>
<dbReference type="EMBL" id="CYUE01000006">
    <property type="protein sequence ID" value="CUK24950.1"/>
    <property type="molecule type" value="Genomic_DNA"/>
</dbReference>
<dbReference type="OrthoDB" id="9771846at2"/>
<evidence type="ECO:0000313" key="1">
    <source>
        <dbReference type="EMBL" id="CUK24950.1"/>
    </source>
</evidence>
<dbReference type="InterPro" id="IPR029044">
    <property type="entry name" value="Nucleotide-diphossugar_trans"/>
</dbReference>
<gene>
    <name evidence="1" type="primary">wbbL</name>
    <name evidence="1" type="ORF">TA5114_00739</name>
</gene>
<dbReference type="GO" id="GO:0102096">
    <property type="term" value="F:decaprenyl-N-acetyl-alpha-D-glucosaminyl-pyrophosphate:dTDP-alpha-L-rhamnose rhamnosyltransferase activity"/>
    <property type="evidence" value="ECO:0007669"/>
    <property type="project" value="UniProtKB-EC"/>
</dbReference>
<keyword evidence="1" id="KW-0328">Glycosyltransferase</keyword>
<dbReference type="Pfam" id="PF13641">
    <property type="entry name" value="Glyco_tranf_2_3"/>
    <property type="match status" value="1"/>
</dbReference>
<dbReference type="PANTHER" id="PTHR43179">
    <property type="entry name" value="RHAMNOSYLTRANSFERASE WBBL"/>
    <property type="match status" value="1"/>
</dbReference>
<evidence type="ECO:0000313" key="2">
    <source>
        <dbReference type="Proteomes" id="UP000051184"/>
    </source>
</evidence>
<keyword evidence="2" id="KW-1185">Reference proteome</keyword>
<organism evidence="1 2">
    <name type="scientific">Cognatishimia activa</name>
    <dbReference type="NCBI Taxonomy" id="1715691"/>
    <lineage>
        <taxon>Bacteria</taxon>
        <taxon>Pseudomonadati</taxon>
        <taxon>Pseudomonadota</taxon>
        <taxon>Alphaproteobacteria</taxon>
        <taxon>Rhodobacterales</taxon>
        <taxon>Paracoccaceae</taxon>
        <taxon>Cognatishimia</taxon>
    </lineage>
</organism>
<dbReference type="Proteomes" id="UP000051184">
    <property type="component" value="Unassembled WGS sequence"/>
</dbReference>
<dbReference type="AlphaFoldDB" id="A0A0P1J4A5"/>
<dbReference type="EC" id="2.4.1.289" evidence="1"/>
<protein>
    <submittedName>
        <fullName evidence="1">N-acetylglucosaminyl-diphospho-decaprenol L-rhamnosyltransferase</fullName>
        <ecNumber evidence="1">2.4.1.289</ecNumber>
    </submittedName>
</protein>
<dbReference type="RefSeq" id="WP_058313967.1">
    <property type="nucleotide sequence ID" value="NZ_CYTO01000024.1"/>
</dbReference>
<reference evidence="2" key="1">
    <citation type="submission" date="2015-09" db="EMBL/GenBank/DDBJ databases">
        <authorList>
            <person name="Rodrigo-Torres Lidia"/>
            <person name="Arahal R.David."/>
        </authorList>
    </citation>
    <scope>NUCLEOTIDE SEQUENCE [LARGE SCALE GENOMIC DNA]</scope>
    <source>
        <strain evidence="2">CECT 5114</strain>
    </source>
</reference>
<dbReference type="PANTHER" id="PTHR43179:SF7">
    <property type="entry name" value="RHAMNOSYLTRANSFERASE WBBL"/>
    <property type="match status" value="1"/>
</dbReference>
<sequence length="340" mass="37669">MTEKTLLTVILNYKTPDMTLRAAEASVREMDGLNGKILIVDNDSQDGSFEAMSAGVADRGWSDDQVEVLQSGHNGGFGAGNNFGILQGLRKGIKRRAPDYIYIQNSDAFPHDGAIKTLYNHLEIHPNTGMAGSYIHGSDGEPHLTAFRFPSIAGELEGAAKFGPISRLFKNAVVPLPIPEHTQQVDWAAGASMMIRREVLEDIGLFDETFFLYFEETDLCLRAHRAGWSLDYVRESEVEHIGSVSTGMKTWDRIPQFWLDSRLHYFVSNHGVGYAALATLAHLVGGGFANLRALLQGKSTGQPKYFLIDMANHALKAALRRSLRRPRKVNFPNGLRPLKE</sequence>
<name>A0A0P1J4A5_9RHOB</name>
<proteinExistence type="predicted"/>
<keyword evidence="1" id="KW-0808">Transferase</keyword>
<dbReference type="SUPFAM" id="SSF53448">
    <property type="entry name" value="Nucleotide-diphospho-sugar transferases"/>
    <property type="match status" value="1"/>
</dbReference>
<accession>A0A0P1J4A5</accession>
<dbReference type="STRING" id="1715691.TA5113_02386"/>